<dbReference type="InterPro" id="IPR010982">
    <property type="entry name" value="Lambda_DNA-bd_dom_sf"/>
</dbReference>
<dbReference type="SUPFAM" id="SSF47413">
    <property type="entry name" value="lambda repressor-like DNA-binding domains"/>
    <property type="match status" value="1"/>
</dbReference>
<feature type="domain" description="HTH cro/C1-type" evidence="1">
    <location>
        <begin position="10"/>
        <end position="64"/>
    </location>
</feature>
<organism evidence="2 3">
    <name type="scientific">Campylobacter portucalensis</name>
    <dbReference type="NCBI Taxonomy" id="2608384"/>
    <lineage>
        <taxon>Bacteria</taxon>
        <taxon>Pseudomonadati</taxon>
        <taxon>Campylobacterota</taxon>
        <taxon>Epsilonproteobacteria</taxon>
        <taxon>Campylobacterales</taxon>
        <taxon>Campylobacteraceae</taxon>
        <taxon>Campylobacter</taxon>
    </lineage>
</organism>
<evidence type="ECO:0000313" key="2">
    <source>
        <dbReference type="EMBL" id="MSN96893.1"/>
    </source>
</evidence>
<protein>
    <submittedName>
        <fullName evidence="2">Helix-turn-helix domain-containing protein</fullName>
    </submittedName>
</protein>
<proteinExistence type="predicted"/>
<evidence type="ECO:0000313" key="3">
    <source>
        <dbReference type="Proteomes" id="UP000476338"/>
    </source>
</evidence>
<dbReference type="Proteomes" id="UP000476338">
    <property type="component" value="Unassembled WGS sequence"/>
</dbReference>
<dbReference type="SUPFAM" id="SSF51306">
    <property type="entry name" value="LexA/Signal peptidase"/>
    <property type="match status" value="1"/>
</dbReference>
<dbReference type="InterPro" id="IPR036286">
    <property type="entry name" value="LexA/Signal_pep-like_sf"/>
</dbReference>
<dbReference type="PROSITE" id="PS50943">
    <property type="entry name" value="HTH_CROC1"/>
    <property type="match status" value="1"/>
</dbReference>
<dbReference type="Pfam" id="PF00717">
    <property type="entry name" value="Peptidase_S24"/>
    <property type="match status" value="1"/>
</dbReference>
<dbReference type="CDD" id="cd00093">
    <property type="entry name" value="HTH_XRE"/>
    <property type="match status" value="1"/>
</dbReference>
<dbReference type="Gene3D" id="2.10.109.10">
    <property type="entry name" value="Umud Fragment, subunit A"/>
    <property type="match status" value="1"/>
</dbReference>
<dbReference type="GO" id="GO:0003677">
    <property type="term" value="F:DNA binding"/>
    <property type="evidence" value="ECO:0007669"/>
    <property type="project" value="InterPro"/>
</dbReference>
<dbReference type="EMBL" id="VWSJ01000027">
    <property type="protein sequence ID" value="MSN96893.1"/>
    <property type="molecule type" value="Genomic_DNA"/>
</dbReference>
<dbReference type="InterPro" id="IPR001387">
    <property type="entry name" value="Cro/C1-type_HTH"/>
</dbReference>
<gene>
    <name evidence="2" type="ORF">F1B92_06900</name>
</gene>
<reference evidence="2 3" key="1">
    <citation type="submission" date="2019-09" db="EMBL/GenBank/DDBJ databases">
        <authorList>
            <person name="Silva M."/>
            <person name="Pereira G."/>
            <person name="Lopes-Da-Costa L."/>
            <person name="Silva E."/>
        </authorList>
    </citation>
    <scope>NUCLEOTIDE SEQUENCE [LARGE SCALE GENOMIC DNA]</scope>
    <source>
        <strain evidence="2 3">FMV-PI01</strain>
    </source>
</reference>
<dbReference type="SMART" id="SM00530">
    <property type="entry name" value="HTH_XRE"/>
    <property type="match status" value="1"/>
</dbReference>
<dbReference type="RefSeq" id="WP_002849933.1">
    <property type="nucleotide sequence ID" value="NZ_VWSJ01000027.1"/>
</dbReference>
<dbReference type="Pfam" id="PF01381">
    <property type="entry name" value="HTH_3"/>
    <property type="match status" value="1"/>
</dbReference>
<evidence type="ECO:0000259" key="1">
    <source>
        <dbReference type="PROSITE" id="PS50943"/>
    </source>
</evidence>
<dbReference type="GeneID" id="56509729"/>
<dbReference type="AlphaFoldDB" id="A0A6L5WM44"/>
<comment type="caution">
    <text evidence="2">The sequence shown here is derived from an EMBL/GenBank/DDBJ whole genome shotgun (WGS) entry which is preliminary data.</text>
</comment>
<dbReference type="InterPro" id="IPR015927">
    <property type="entry name" value="Peptidase_S24_S26A/B/C"/>
</dbReference>
<accession>A0A6L5WM44</accession>
<keyword evidence="3" id="KW-1185">Reference proteome</keyword>
<reference evidence="2 3" key="2">
    <citation type="submission" date="2020-03" db="EMBL/GenBank/DDBJ databases">
        <title>Campylobacter portucalensis sp. nov., a new species of Campylobacter isolated from the reproductive tract of bulls.</title>
        <authorList>
            <person name="Silva M.F."/>
            <person name="Pereira G."/>
            <person name="Carneiro C."/>
            <person name="Hemphill A."/>
            <person name="Mateus L."/>
            <person name="Lopes-Da-Costa L."/>
            <person name="Silva E."/>
        </authorList>
    </citation>
    <scope>NUCLEOTIDE SEQUENCE [LARGE SCALE GENOMIC DNA]</scope>
    <source>
        <strain evidence="2 3">FMV-PI01</strain>
    </source>
</reference>
<sequence length="229" mass="26238">MKTNGYGDKLRKLRNAYGLTQSEFGDKIGISRVRVNSYENNITPLPMQVKYKIAEATGINIEYFDNDIDLATAISKYGISSENGKLQIKTNKETICTIYDDLYDFANGRYSIDPYLQKVQILTKLFNLSKPYDYNFVVATNKKAIPFASDGDILVIVKDNIPKDNALLILKVNDEILVKYCRINPFNQNIKLFSTNDDFSNIELSQKELYGVEFLGYIVNIFRNYQPEV</sequence>
<dbReference type="Gene3D" id="1.10.260.40">
    <property type="entry name" value="lambda repressor-like DNA-binding domains"/>
    <property type="match status" value="1"/>
</dbReference>
<name>A0A6L5WM44_9BACT</name>